<dbReference type="AlphaFoldDB" id="A0A0F9K036"/>
<protein>
    <recommendedName>
        <fullName evidence="2">AB hydrolase-1 domain-containing protein</fullName>
    </recommendedName>
</protein>
<dbReference type="GO" id="GO:0003824">
    <property type="term" value="F:catalytic activity"/>
    <property type="evidence" value="ECO:0007669"/>
    <property type="project" value="InterPro"/>
</dbReference>
<organism evidence="1">
    <name type="scientific">marine sediment metagenome</name>
    <dbReference type="NCBI Taxonomy" id="412755"/>
    <lineage>
        <taxon>unclassified sequences</taxon>
        <taxon>metagenomes</taxon>
        <taxon>ecological metagenomes</taxon>
    </lineage>
</organism>
<evidence type="ECO:0008006" key="2">
    <source>
        <dbReference type="Google" id="ProtNLM"/>
    </source>
</evidence>
<dbReference type="EMBL" id="LAZR01008996">
    <property type="protein sequence ID" value="KKM75323.1"/>
    <property type="molecule type" value="Genomic_DNA"/>
</dbReference>
<comment type="caution">
    <text evidence="1">The sequence shown here is derived from an EMBL/GenBank/DDBJ whole genome shotgun (WGS) entry which is preliminary data.</text>
</comment>
<dbReference type="InterPro" id="IPR029058">
    <property type="entry name" value="AB_hydrolase_fold"/>
</dbReference>
<dbReference type="SUPFAM" id="SSF53474">
    <property type="entry name" value="alpha/beta-Hydrolases"/>
    <property type="match status" value="1"/>
</dbReference>
<dbReference type="InterPro" id="IPR000639">
    <property type="entry name" value="Epox_hydrolase-like"/>
</dbReference>
<accession>A0A0F9K036</accession>
<proteinExistence type="predicted"/>
<sequence length="104" mass="11514">MKRLEEIVLNGHTVHGKNAAFLNSERSIPPKTPLEEKLNVISVPTLVIVGELDIAKFQEDADILSSRIKGAKKVIIKNAGHMSNMENPDEFNKVLLSFLAEHKG</sequence>
<gene>
    <name evidence="1" type="ORF">LCGC14_1391400</name>
</gene>
<dbReference type="PRINTS" id="PR00412">
    <property type="entry name" value="EPOXHYDRLASE"/>
</dbReference>
<reference evidence="1" key="1">
    <citation type="journal article" date="2015" name="Nature">
        <title>Complex archaea that bridge the gap between prokaryotes and eukaryotes.</title>
        <authorList>
            <person name="Spang A."/>
            <person name="Saw J.H."/>
            <person name="Jorgensen S.L."/>
            <person name="Zaremba-Niedzwiedzka K."/>
            <person name="Martijn J."/>
            <person name="Lind A.E."/>
            <person name="van Eijk R."/>
            <person name="Schleper C."/>
            <person name="Guy L."/>
            <person name="Ettema T.J."/>
        </authorList>
    </citation>
    <scope>NUCLEOTIDE SEQUENCE</scope>
</reference>
<dbReference type="Gene3D" id="3.40.50.1820">
    <property type="entry name" value="alpha/beta hydrolase"/>
    <property type="match status" value="1"/>
</dbReference>
<name>A0A0F9K036_9ZZZZ</name>
<evidence type="ECO:0000313" key="1">
    <source>
        <dbReference type="EMBL" id="KKM75323.1"/>
    </source>
</evidence>